<organism evidence="3 4">
    <name type="scientific">Penicillium frequentans</name>
    <dbReference type="NCBI Taxonomy" id="3151616"/>
    <lineage>
        <taxon>Eukaryota</taxon>
        <taxon>Fungi</taxon>
        <taxon>Dikarya</taxon>
        <taxon>Ascomycota</taxon>
        <taxon>Pezizomycotina</taxon>
        <taxon>Eurotiomycetes</taxon>
        <taxon>Eurotiomycetidae</taxon>
        <taxon>Eurotiales</taxon>
        <taxon>Aspergillaceae</taxon>
        <taxon>Penicillium</taxon>
    </lineage>
</organism>
<dbReference type="InterPro" id="IPR050309">
    <property type="entry name" value="Type-B_Carboxylest/Lipase"/>
</dbReference>
<evidence type="ECO:0000313" key="4">
    <source>
        <dbReference type="Proteomes" id="UP001220324"/>
    </source>
</evidence>
<evidence type="ECO:0000259" key="2">
    <source>
        <dbReference type="Pfam" id="PF00135"/>
    </source>
</evidence>
<dbReference type="PANTHER" id="PTHR11559">
    <property type="entry name" value="CARBOXYLESTERASE"/>
    <property type="match status" value="1"/>
</dbReference>
<evidence type="ECO:0000256" key="1">
    <source>
        <dbReference type="SAM" id="SignalP"/>
    </source>
</evidence>
<dbReference type="InterPro" id="IPR002018">
    <property type="entry name" value="CarbesteraseB"/>
</dbReference>
<dbReference type="Proteomes" id="UP001220324">
    <property type="component" value="Unassembled WGS sequence"/>
</dbReference>
<comment type="caution">
    <text evidence="3">The sequence shown here is derived from an EMBL/GenBank/DDBJ whole genome shotgun (WGS) entry which is preliminary data.</text>
</comment>
<reference evidence="3 4" key="1">
    <citation type="journal article" date="2023" name="IMA Fungus">
        <title>Comparative genomic study of the Penicillium genus elucidates a diverse pangenome and 15 lateral gene transfer events.</title>
        <authorList>
            <person name="Petersen C."/>
            <person name="Sorensen T."/>
            <person name="Nielsen M.R."/>
            <person name="Sondergaard T.E."/>
            <person name="Sorensen J.L."/>
            <person name="Fitzpatrick D.A."/>
            <person name="Frisvad J.C."/>
            <person name="Nielsen K.L."/>
        </authorList>
    </citation>
    <scope>NUCLEOTIDE SEQUENCE [LARGE SCALE GENOMIC DNA]</scope>
    <source>
        <strain evidence="3 4">IBT 35679</strain>
    </source>
</reference>
<dbReference type="AlphaFoldDB" id="A0AAD6CV59"/>
<keyword evidence="1" id="KW-0732">Signal</keyword>
<dbReference type="GO" id="GO:0017000">
    <property type="term" value="P:antibiotic biosynthetic process"/>
    <property type="evidence" value="ECO:0007669"/>
    <property type="project" value="UniProtKB-ARBA"/>
</dbReference>
<keyword evidence="4" id="KW-1185">Reference proteome</keyword>
<gene>
    <name evidence="3" type="ORF">N7494_005864</name>
</gene>
<feature type="signal peptide" evidence="1">
    <location>
        <begin position="1"/>
        <end position="20"/>
    </location>
</feature>
<proteinExistence type="predicted"/>
<feature type="chain" id="PRO_5042227482" evidence="1">
    <location>
        <begin position="21"/>
        <end position="569"/>
    </location>
</feature>
<protein>
    <submittedName>
        <fullName evidence="3">Carboxylesterase</fullName>
    </submittedName>
</protein>
<evidence type="ECO:0000313" key="3">
    <source>
        <dbReference type="EMBL" id="KAJ5540788.1"/>
    </source>
</evidence>
<dbReference type="InterPro" id="IPR029058">
    <property type="entry name" value="AB_hydrolase_fold"/>
</dbReference>
<name>A0AAD6CV59_9EURO</name>
<dbReference type="Gene3D" id="3.40.50.1820">
    <property type="entry name" value="alpha/beta hydrolase"/>
    <property type="match status" value="1"/>
</dbReference>
<dbReference type="EMBL" id="JAQIZZ010000005">
    <property type="protein sequence ID" value="KAJ5540788.1"/>
    <property type="molecule type" value="Genomic_DNA"/>
</dbReference>
<accession>A0AAD6CV59</accession>
<sequence length="569" mass="60969">MVRADLGLLVLSVLAACGDANPKVRSGQVTFEGTSANSVDSFKNIRFGQDTSGNNRFAPPKLYTYSAGTVVNATQSGAACPQQEDPIPTFPIFDNVTNVSEDCLTLRIDRPANATSADKLPVMVWIYGGGDTVGQIYDTAYEPTVLVLGAAEAGTPVIYVAMNYRLGLLGFAASPALSAEDSLNAGLLDQRLALEWVQEHITAFGGDPENVTIFGESDGATGVGLQITAYGGEKKAPFKRAIMQSGCAVADAGTASNTSMDHTAAFIETINCTASTSAEELACLRALPLDTLLPAMIEYEFSIQTSGGLDVFIPTSPSSFIPDSPSKLLSSGRFTRNIDIIVGWDENDGSLFSDTSATTVKEVAEFIAAQYPNLSEKNLKKAMALYPISQFSAYTSENISAEFFQASQIVRDSQFTCPVLYSAKMNSKWSTGSTANYLYALNQTVFTPFLEEYGELFYGVCHFSDIPYVFNQVTTVYADLSSESDIELASEMSGSWTSFATYGNPSKANGSISGWSSAPKSSIGVYDVQVIGGPDSGMKTIRHSSSSWEDLARRCAFWTSEEVFEQLGV</sequence>
<dbReference type="PROSITE" id="PS51257">
    <property type="entry name" value="PROKAR_LIPOPROTEIN"/>
    <property type="match status" value="1"/>
</dbReference>
<dbReference type="SUPFAM" id="SSF53474">
    <property type="entry name" value="alpha/beta-Hydrolases"/>
    <property type="match status" value="1"/>
</dbReference>
<dbReference type="GO" id="GO:0072330">
    <property type="term" value="P:monocarboxylic acid biosynthetic process"/>
    <property type="evidence" value="ECO:0007669"/>
    <property type="project" value="UniProtKB-ARBA"/>
</dbReference>
<dbReference type="Pfam" id="PF00135">
    <property type="entry name" value="COesterase"/>
    <property type="match status" value="1"/>
</dbReference>
<feature type="domain" description="Carboxylesterase type B" evidence="2">
    <location>
        <begin position="32"/>
        <end position="518"/>
    </location>
</feature>